<dbReference type="EMBL" id="LGUT01004682">
    <property type="protein sequence ID" value="KOG39999.1"/>
    <property type="molecule type" value="Genomic_DNA"/>
</dbReference>
<evidence type="ECO:0000313" key="1">
    <source>
        <dbReference type="EMBL" id="KOG39999.1"/>
    </source>
</evidence>
<protein>
    <submittedName>
        <fullName evidence="1">Uncharacterized protein</fullName>
    </submittedName>
</protein>
<feature type="non-terminal residue" evidence="1">
    <location>
        <position position="112"/>
    </location>
</feature>
<sequence length="112" mass="11857">MDLARLTDALAEGFSVSAAETVVAAEGDTTPPRPVACAYRPVTGDVSWHLEIRVREGAPDLPGGPDLGRGIAARLDRTVLYEAELFRPSAYWVVTPGGAYGRARLHGPQAEG</sequence>
<comment type="caution">
    <text evidence="1">The sequence shown here is derived from an EMBL/GenBank/DDBJ whole genome shotgun (WGS) entry which is preliminary data.</text>
</comment>
<keyword evidence="2" id="KW-1185">Reference proteome</keyword>
<reference evidence="1 2" key="1">
    <citation type="submission" date="2015-07" db="EMBL/GenBank/DDBJ databases">
        <authorList>
            <person name="Ju K.-S."/>
            <person name="Doroghazi J.R."/>
            <person name="Metcalf W.W."/>
        </authorList>
    </citation>
    <scope>NUCLEOTIDE SEQUENCE [LARGE SCALE GENOMIC DNA]</scope>
    <source>
        <strain evidence="1 2">NRRL B-3589</strain>
    </source>
</reference>
<accession>A0ABR5IR25</accession>
<name>A0ABR5IR25_9ACTN</name>
<evidence type="ECO:0000313" key="2">
    <source>
        <dbReference type="Proteomes" id="UP000037020"/>
    </source>
</evidence>
<organism evidence="1 2">
    <name type="scientific">Streptomyces varsoviensis</name>
    <dbReference type="NCBI Taxonomy" id="67373"/>
    <lineage>
        <taxon>Bacteria</taxon>
        <taxon>Bacillati</taxon>
        <taxon>Actinomycetota</taxon>
        <taxon>Actinomycetes</taxon>
        <taxon>Kitasatosporales</taxon>
        <taxon>Streptomycetaceae</taxon>
        <taxon>Streptomyces</taxon>
    </lineage>
</organism>
<dbReference type="Proteomes" id="UP000037020">
    <property type="component" value="Unassembled WGS sequence"/>
</dbReference>
<proteinExistence type="predicted"/>
<gene>
    <name evidence="1" type="ORF">ADK38_46910</name>
</gene>